<evidence type="ECO:0000313" key="4">
    <source>
        <dbReference type="Proteomes" id="UP000429607"/>
    </source>
</evidence>
<evidence type="ECO:0000313" key="2">
    <source>
        <dbReference type="EMBL" id="KAE9025400.1"/>
    </source>
</evidence>
<gene>
    <name evidence="2" type="ORF">PR001_g12441</name>
    <name evidence="3" type="ORF">PR003_g5939</name>
</gene>
<accession>A0A6A3M5H2</accession>
<dbReference type="Proteomes" id="UP000429607">
    <property type="component" value="Unassembled WGS sequence"/>
</dbReference>
<protein>
    <submittedName>
        <fullName evidence="2">Uncharacterized protein</fullName>
    </submittedName>
</protein>
<keyword evidence="5" id="KW-1185">Reference proteome</keyword>
<dbReference type="Proteomes" id="UP000434957">
    <property type="component" value="Unassembled WGS sequence"/>
</dbReference>
<feature type="signal peptide" evidence="1">
    <location>
        <begin position="1"/>
        <end position="24"/>
    </location>
</feature>
<comment type="caution">
    <text evidence="2">The sequence shown here is derived from an EMBL/GenBank/DDBJ whole genome shotgun (WGS) entry which is preliminary data.</text>
</comment>
<evidence type="ECO:0000313" key="5">
    <source>
        <dbReference type="Proteomes" id="UP000434957"/>
    </source>
</evidence>
<feature type="chain" id="PRO_5036165046" evidence="1">
    <location>
        <begin position="25"/>
        <end position="95"/>
    </location>
</feature>
<reference evidence="2 4" key="1">
    <citation type="submission" date="2018-09" db="EMBL/GenBank/DDBJ databases">
        <title>Genomic investigation of the strawberry pathogen Phytophthora fragariae indicates pathogenicity is determined by transcriptional variation in three key races.</title>
        <authorList>
            <person name="Adams T.M."/>
            <person name="Armitage A.D."/>
            <person name="Sobczyk M.K."/>
            <person name="Bates H.J."/>
            <person name="Dunwell J.M."/>
            <person name="Nellist C.F."/>
            <person name="Harrison R.J."/>
        </authorList>
    </citation>
    <scope>NUCLEOTIDE SEQUENCE [LARGE SCALE GENOMIC DNA]</scope>
    <source>
        <strain evidence="2 4">SCRP249</strain>
        <strain evidence="3 5">SCRP333</strain>
    </source>
</reference>
<dbReference type="EMBL" id="QXFT01000256">
    <property type="protein sequence ID" value="KAE9349334.1"/>
    <property type="molecule type" value="Genomic_DNA"/>
</dbReference>
<name>A0A6A3M5H2_9STRA</name>
<organism evidence="2 4">
    <name type="scientific">Phytophthora rubi</name>
    <dbReference type="NCBI Taxonomy" id="129364"/>
    <lineage>
        <taxon>Eukaryota</taxon>
        <taxon>Sar</taxon>
        <taxon>Stramenopiles</taxon>
        <taxon>Oomycota</taxon>
        <taxon>Peronosporomycetes</taxon>
        <taxon>Peronosporales</taxon>
        <taxon>Peronosporaceae</taxon>
        <taxon>Phytophthora</taxon>
    </lineage>
</organism>
<sequence>MLLGLVLELLLVLLLQLVLPVIRGVDQVASSFVSVFNGGSDSSPVHNSGSDLNVEIRDFGPEIELWAPKCYYDFSCSCCKFYPKIALCPQNSNFG</sequence>
<dbReference type="EMBL" id="QXFV01000809">
    <property type="protein sequence ID" value="KAE9025400.1"/>
    <property type="molecule type" value="Genomic_DNA"/>
</dbReference>
<evidence type="ECO:0000256" key="1">
    <source>
        <dbReference type="SAM" id="SignalP"/>
    </source>
</evidence>
<keyword evidence="1" id="KW-0732">Signal</keyword>
<evidence type="ECO:0000313" key="3">
    <source>
        <dbReference type="EMBL" id="KAE9349334.1"/>
    </source>
</evidence>
<dbReference type="AlphaFoldDB" id="A0A6A3M5H2"/>
<proteinExistence type="predicted"/>